<keyword evidence="4" id="KW-1185">Reference proteome</keyword>
<gene>
    <name evidence="2" type="ORF">GPA26_07510</name>
    <name evidence="3" type="ORF">GPA26_09165</name>
</gene>
<feature type="domain" description="Integrase catalytic" evidence="1">
    <location>
        <begin position="2"/>
        <end position="26"/>
    </location>
</feature>
<dbReference type="Proteomes" id="UP000652074">
    <property type="component" value="Unassembled WGS sequence"/>
</dbReference>
<name>A0ABX1MMD7_9RHOO</name>
<dbReference type="EMBL" id="WTVR01000012">
    <property type="protein sequence ID" value="NMF88330.1"/>
    <property type="molecule type" value="Genomic_DNA"/>
</dbReference>
<sequence length="32" mass="3766">DSYIRWYNQHRIKLSLGGLSPLEYRQFLGIAA</sequence>
<dbReference type="RefSeq" id="WP_169205759.1">
    <property type="nucleotide sequence ID" value="NZ_WTVR01000012.1"/>
</dbReference>
<evidence type="ECO:0000313" key="3">
    <source>
        <dbReference type="EMBL" id="NMF88650.1"/>
    </source>
</evidence>
<feature type="non-terminal residue" evidence="2">
    <location>
        <position position="1"/>
    </location>
</feature>
<proteinExistence type="predicted"/>
<accession>A0ABX1MMD7</accession>
<dbReference type="EMBL" id="WTVR01000014">
    <property type="protein sequence ID" value="NMF88650.1"/>
    <property type="molecule type" value="Genomic_DNA"/>
</dbReference>
<evidence type="ECO:0000259" key="1">
    <source>
        <dbReference type="Pfam" id="PF13333"/>
    </source>
</evidence>
<comment type="caution">
    <text evidence="2">The sequence shown here is derived from an EMBL/GenBank/DDBJ whole genome shotgun (WGS) entry which is preliminary data.</text>
</comment>
<dbReference type="Pfam" id="PF13333">
    <property type="entry name" value="rve_2"/>
    <property type="match status" value="1"/>
</dbReference>
<organism evidence="2 4">
    <name type="scientific">Aromatoleum petrolei</name>
    <dbReference type="NCBI Taxonomy" id="76116"/>
    <lineage>
        <taxon>Bacteria</taxon>
        <taxon>Pseudomonadati</taxon>
        <taxon>Pseudomonadota</taxon>
        <taxon>Betaproteobacteria</taxon>
        <taxon>Rhodocyclales</taxon>
        <taxon>Rhodocyclaceae</taxon>
        <taxon>Aromatoleum</taxon>
    </lineage>
</organism>
<protein>
    <submittedName>
        <fullName evidence="2">IS3 family transposase</fullName>
    </submittedName>
</protein>
<reference evidence="2 4" key="1">
    <citation type="submission" date="2019-12" db="EMBL/GenBank/DDBJ databases">
        <title>Comparative genomics gives insights into the taxonomy of the Azoarcus-Aromatoleum group and reveals separate origins of nif in the plant-associated Azoarcus and non-plant-associated Aromatoleum sub-groups.</title>
        <authorList>
            <person name="Lafos M."/>
            <person name="Maluk M."/>
            <person name="Batista M."/>
            <person name="Junghare M."/>
            <person name="Carmona M."/>
            <person name="Faoro H."/>
            <person name="Cruz L.M."/>
            <person name="Battistoni F."/>
            <person name="De Souza E."/>
            <person name="Pedrosa F."/>
            <person name="Chen W.-M."/>
            <person name="Poole P.S."/>
            <person name="Dixon R.A."/>
            <person name="James E.K."/>
        </authorList>
    </citation>
    <scope>NUCLEOTIDE SEQUENCE [LARGE SCALE GENOMIC DNA]</scope>
    <source>
        <strain evidence="2 4">ToN1</strain>
    </source>
</reference>
<evidence type="ECO:0000313" key="2">
    <source>
        <dbReference type="EMBL" id="NMF88330.1"/>
    </source>
</evidence>
<evidence type="ECO:0000313" key="4">
    <source>
        <dbReference type="Proteomes" id="UP000652074"/>
    </source>
</evidence>
<dbReference type="InterPro" id="IPR001584">
    <property type="entry name" value="Integrase_cat-core"/>
</dbReference>